<sequence>MQGGAVVTAKRQISRGACEQESMPARARARYNNQTDPLINNDETRTGNGGHHSNSGVINGSDDGRKEEKGMYRKLRKRVVAVSFGVAVYETKSICADAAAFSQ</sequence>
<organism evidence="2">
    <name type="scientific">Sipha flava</name>
    <name type="common">yellow sugarcane aphid</name>
    <dbReference type="NCBI Taxonomy" id="143950"/>
    <lineage>
        <taxon>Eukaryota</taxon>
        <taxon>Metazoa</taxon>
        <taxon>Ecdysozoa</taxon>
        <taxon>Arthropoda</taxon>
        <taxon>Hexapoda</taxon>
        <taxon>Insecta</taxon>
        <taxon>Pterygota</taxon>
        <taxon>Neoptera</taxon>
        <taxon>Paraneoptera</taxon>
        <taxon>Hemiptera</taxon>
        <taxon>Sternorrhyncha</taxon>
        <taxon>Aphidomorpha</taxon>
        <taxon>Aphidoidea</taxon>
        <taxon>Aphididae</taxon>
        <taxon>Sipha</taxon>
    </lineage>
</organism>
<reference evidence="2" key="1">
    <citation type="submission" date="2018-04" db="EMBL/GenBank/DDBJ databases">
        <title>Transcriptome assembly of Sipha flava.</title>
        <authorList>
            <person name="Scully E.D."/>
            <person name="Geib S.M."/>
            <person name="Palmer N.A."/>
            <person name="Koch K."/>
            <person name="Bradshaw J."/>
            <person name="Heng-Moss T."/>
            <person name="Sarath G."/>
        </authorList>
    </citation>
    <scope>NUCLEOTIDE SEQUENCE</scope>
</reference>
<feature type="region of interest" description="Disordered" evidence="1">
    <location>
        <begin position="1"/>
        <end position="72"/>
    </location>
</feature>
<evidence type="ECO:0000313" key="2">
    <source>
        <dbReference type="EMBL" id="MBY81122.1"/>
    </source>
</evidence>
<protein>
    <submittedName>
        <fullName evidence="2">Uncharacterized protein</fullName>
    </submittedName>
</protein>
<dbReference type="AlphaFoldDB" id="A0A2S2QVH3"/>
<dbReference type="EMBL" id="GGMS01011919">
    <property type="protein sequence ID" value="MBY81122.1"/>
    <property type="molecule type" value="Transcribed_RNA"/>
</dbReference>
<evidence type="ECO:0000256" key="1">
    <source>
        <dbReference type="SAM" id="MobiDB-lite"/>
    </source>
</evidence>
<proteinExistence type="predicted"/>
<feature type="compositionally biased region" description="Basic and acidic residues" evidence="1">
    <location>
        <begin position="62"/>
        <end position="71"/>
    </location>
</feature>
<gene>
    <name evidence="2" type="ORF">g.126288</name>
</gene>
<accession>A0A2S2QVH3</accession>
<name>A0A2S2QVH3_9HEMI</name>